<evidence type="ECO:0000313" key="2">
    <source>
        <dbReference type="Proteomes" id="UP000184608"/>
    </source>
</evidence>
<dbReference type="AlphaFoldDB" id="A0A1M5YS55"/>
<proteinExistence type="predicted"/>
<dbReference type="EMBL" id="FQXZ01000017">
    <property type="protein sequence ID" value="SHI14937.1"/>
    <property type="molecule type" value="Genomic_DNA"/>
</dbReference>
<reference evidence="1 2" key="1">
    <citation type="submission" date="2016-11" db="EMBL/GenBank/DDBJ databases">
        <authorList>
            <person name="Jaros S."/>
            <person name="Januszkiewicz K."/>
            <person name="Wedrychowicz H."/>
        </authorList>
    </citation>
    <scope>NUCLEOTIDE SEQUENCE [LARGE SCALE GENOMIC DNA]</scope>
    <source>
        <strain evidence="1 2">CECT 7868</strain>
    </source>
</reference>
<dbReference type="OrthoDB" id="5825090at2"/>
<dbReference type="STRING" id="1216006.VA7868_01951"/>
<sequence>MLLLLFVLLWTNLQYVSAGELDELSREQLLQSSQILSQLNELHQLLLSEKIDELNFSLQRISLPGQEAARYLLLKRLEQEHFSVSLKIKQFVRAQQSIKPAWYLSERKDGYTFTVPAFDFPAVSGRLLRTWKHQQNTVSMLQRIRQHNFELRSWLSGDEDLVRLHESLLIQELERLTDDEILYLTHPLVSEPVTSWLPSTRLMSALARRSKNAGVYKLLWLMKPDGFTISELNYLSVQQDAFAVGQIIKAANNPGLKLLAIKQLTRLKPMPDNVKHFLIRQMSRSDTAEVTARSLVKEGYGYWLQQLIQDNKTIKRHLIKRFVDL</sequence>
<protein>
    <submittedName>
        <fullName evidence="1">Uncharacterized protein</fullName>
    </submittedName>
</protein>
<evidence type="ECO:0000313" key="1">
    <source>
        <dbReference type="EMBL" id="SHI14937.1"/>
    </source>
</evidence>
<dbReference type="RefSeq" id="WP_084193308.1">
    <property type="nucleotide sequence ID" value="NZ_FQXZ01000017.1"/>
</dbReference>
<organism evidence="1 2">
    <name type="scientific">Vibrio aerogenes CECT 7868</name>
    <dbReference type="NCBI Taxonomy" id="1216006"/>
    <lineage>
        <taxon>Bacteria</taxon>
        <taxon>Pseudomonadati</taxon>
        <taxon>Pseudomonadota</taxon>
        <taxon>Gammaproteobacteria</taxon>
        <taxon>Vibrionales</taxon>
        <taxon>Vibrionaceae</taxon>
        <taxon>Vibrio</taxon>
    </lineage>
</organism>
<name>A0A1M5YS55_9VIBR</name>
<keyword evidence="2" id="KW-1185">Reference proteome</keyword>
<dbReference type="Proteomes" id="UP000184608">
    <property type="component" value="Unassembled WGS sequence"/>
</dbReference>
<gene>
    <name evidence="1" type="ORF">VA7868_01951</name>
</gene>
<accession>A0A1M5YS55</accession>